<organism evidence="2 3">
    <name type="scientific">Mus caroli</name>
    <name type="common">Ryukyu mouse</name>
    <name type="synonym">Ricefield mouse</name>
    <dbReference type="NCBI Taxonomy" id="10089"/>
    <lineage>
        <taxon>Eukaryota</taxon>
        <taxon>Metazoa</taxon>
        <taxon>Chordata</taxon>
        <taxon>Craniata</taxon>
        <taxon>Vertebrata</taxon>
        <taxon>Euteleostomi</taxon>
        <taxon>Mammalia</taxon>
        <taxon>Eutheria</taxon>
        <taxon>Euarchontoglires</taxon>
        <taxon>Glires</taxon>
        <taxon>Rodentia</taxon>
        <taxon>Myomorpha</taxon>
        <taxon>Muroidea</taxon>
        <taxon>Muridae</taxon>
        <taxon>Murinae</taxon>
        <taxon>Mus</taxon>
        <taxon>Mus</taxon>
    </lineage>
</organism>
<feature type="region of interest" description="Disordered" evidence="1">
    <location>
        <begin position="67"/>
        <end position="93"/>
    </location>
</feature>
<protein>
    <submittedName>
        <fullName evidence="3">Uncharacterized protein LOC115029850</fullName>
    </submittedName>
</protein>
<feature type="region of interest" description="Disordered" evidence="1">
    <location>
        <begin position="1"/>
        <end position="20"/>
    </location>
</feature>
<dbReference type="RefSeq" id="XP_029327631.1">
    <property type="nucleotide sequence ID" value="XM_029471771.1"/>
</dbReference>
<name>A0A6P7QPP3_MUSCR</name>
<proteinExistence type="predicted"/>
<accession>A0A6P7QPP3</accession>
<dbReference type="KEGG" id="mcal:115029850"/>
<evidence type="ECO:0000256" key="1">
    <source>
        <dbReference type="SAM" id="MobiDB-lite"/>
    </source>
</evidence>
<dbReference type="AlphaFoldDB" id="A0A6P7QPP3"/>
<reference evidence="3" key="1">
    <citation type="submission" date="2025-08" db="UniProtKB">
        <authorList>
            <consortium name="RefSeq"/>
        </authorList>
    </citation>
    <scope>IDENTIFICATION</scope>
</reference>
<sequence>MFSAQAPTRSPGPPESSRLYLPRLMRAAQEQEYRSLLMFPDCPAQPANIPRVRYPCSRAAREEAIAPVGRRGAAVNPSGRQQPPAKPGTRGSLILPAGHRSLMLLPSSAQQNQLFLSFCAQRCNPRSCPEPGARVNRTEVALQQCSANPVF</sequence>
<keyword evidence="2" id="KW-1185">Reference proteome</keyword>
<gene>
    <name evidence="3" type="primary">LOC115029850</name>
</gene>
<dbReference type="GeneID" id="115029850"/>
<evidence type="ECO:0000313" key="2">
    <source>
        <dbReference type="Proteomes" id="UP000515126"/>
    </source>
</evidence>
<dbReference type="Proteomes" id="UP000515126">
    <property type="component" value="Chromosome 18"/>
</dbReference>
<evidence type="ECO:0000313" key="3">
    <source>
        <dbReference type="RefSeq" id="XP_029327631.1"/>
    </source>
</evidence>